<proteinExistence type="predicted"/>
<gene>
    <name evidence="1" type="ORF">BBRV_LOCUS110182</name>
</gene>
<evidence type="ECO:0000313" key="1">
    <source>
        <dbReference type="EMBL" id="CAD1577273.1"/>
    </source>
</evidence>
<dbReference type="EMBL" id="CADCXW020000344">
    <property type="protein sequence ID" value="CAD1577273.1"/>
    <property type="molecule type" value="Genomic_DNA"/>
</dbReference>
<dbReference type="AlphaFoldDB" id="A0A6V7LLZ8"/>
<organism evidence="1">
    <name type="scientific">Bracon brevicornis</name>
    <dbReference type="NCBI Taxonomy" id="1563983"/>
    <lineage>
        <taxon>Eukaryota</taxon>
        <taxon>Metazoa</taxon>
        <taxon>Ecdysozoa</taxon>
        <taxon>Arthropoda</taxon>
        <taxon>Hexapoda</taxon>
        <taxon>Insecta</taxon>
        <taxon>Pterygota</taxon>
        <taxon>Neoptera</taxon>
        <taxon>Endopterygota</taxon>
        <taxon>Hymenoptera</taxon>
        <taxon>Apocrita</taxon>
        <taxon>Ichneumonoidea</taxon>
        <taxon>Braconidae</taxon>
        <taxon>Braconinae</taxon>
        <taxon>Bracon</taxon>
    </lineage>
</organism>
<sequence length="80" mass="8291">MTTLAALSAIVDFYPSLSRVSCSPESAPENTRPVSSSLHCPVPLPTGWSLEMATGLPSLSSSARWSNTVPKSSCDVPGGI</sequence>
<name>A0A6V7LLZ8_9HYME</name>
<accession>A0A6V7LLZ8</accession>
<protein>
    <submittedName>
        <fullName evidence="1">Uncharacterized protein</fullName>
    </submittedName>
</protein>
<reference evidence="1" key="1">
    <citation type="submission" date="2020-07" db="EMBL/GenBank/DDBJ databases">
        <authorList>
            <person name="Ferguson B K."/>
        </authorList>
    </citation>
    <scope>NUCLEOTIDE SEQUENCE</scope>
    <source>
        <strain evidence="1">L06</strain>
    </source>
</reference>